<organism evidence="1 2">
    <name type="scientific">Dethiosulfovibrio peptidovorans DSM 11002</name>
    <dbReference type="NCBI Taxonomy" id="469381"/>
    <lineage>
        <taxon>Bacteria</taxon>
        <taxon>Thermotogati</taxon>
        <taxon>Synergistota</taxon>
        <taxon>Synergistia</taxon>
        <taxon>Synergistales</taxon>
        <taxon>Dethiosulfovibrionaceae</taxon>
        <taxon>Dethiosulfovibrio</taxon>
    </lineage>
</organism>
<comment type="caution">
    <text evidence="1">The sequence shown here is derived from an EMBL/GenBank/DDBJ whole genome shotgun (WGS) entry which is preliminary data.</text>
</comment>
<dbReference type="Proteomes" id="UP000006427">
    <property type="component" value="Unassembled WGS sequence"/>
</dbReference>
<accession>D2Z7P9</accession>
<dbReference type="STRING" id="469381.Dpep_1470"/>
<sequence length="484" mass="52404">MRKSMLWIGVVLSLSVGSAFFFLAEPALDPGVFLCTEEEDFIELHVERFDVAAAWLSEFDFATGGSGFESLLKDHEGVLGRGAFRIGVSGTGIDRSYFHGAVEISDPSRVESALSSLTSWAEGRGITVKSLDVPLSKSLDPLFSLEGQFGSISLALWREGTDVAVLIAEDPDMLATMASDRGEPPNRKTDGDDWLRGQIPTSLMVLSGKVPSDERVSLEWGLSVDDEKATLSCWSDWADVLLSQKRRDELSAMDPVPLYGEGKMVGLMSWTGSFGDMTSKLGGEVREELGPVLGDAMSIGLDENDLLDILDGRVSLSIGVAAGGFLGDFPGFCLILEGVSNGLGKRLVDMVRFLPLPFGVRKLDLPGWKDGLALDIPLTAVMAYGDDGLAMGLMRPESLNDNPDIPESLAEAAGKASPHVLALDLRALSNTVEIYRDLARLSGMVPVREIMQDVGSLIAPWEKLVMEPDGLDRATFFLFRRTHR</sequence>
<protein>
    <recommendedName>
        <fullName evidence="3">DUF3352 domain-containing protein</fullName>
    </recommendedName>
</protein>
<evidence type="ECO:0008006" key="3">
    <source>
        <dbReference type="Google" id="ProtNLM"/>
    </source>
</evidence>
<keyword evidence="2" id="KW-1185">Reference proteome</keyword>
<gene>
    <name evidence="1" type="ORF">Dpep_1470</name>
</gene>
<evidence type="ECO:0000313" key="2">
    <source>
        <dbReference type="Proteomes" id="UP000006427"/>
    </source>
</evidence>
<dbReference type="RefSeq" id="WP_005660928.1">
    <property type="nucleotide sequence ID" value="NZ_ABTR02000001.1"/>
</dbReference>
<evidence type="ECO:0000313" key="1">
    <source>
        <dbReference type="EMBL" id="EFC91496.1"/>
    </source>
</evidence>
<dbReference type="OrthoDB" id="9832698at2"/>
<dbReference type="AlphaFoldDB" id="D2Z7P9"/>
<dbReference type="PaxDb" id="469381-Dpep_1470"/>
<proteinExistence type="predicted"/>
<name>D2Z7P9_9BACT</name>
<dbReference type="EMBL" id="ABTR02000001">
    <property type="protein sequence ID" value="EFC91496.1"/>
    <property type="molecule type" value="Genomic_DNA"/>
</dbReference>
<reference evidence="1 2" key="1">
    <citation type="journal article" date="2010" name="Stand. Genomic Sci.">
        <title>Permanent draft genome sequence of Dethiosulfovibrio peptidovorans type strain (SEBR 4207).</title>
        <authorList>
            <person name="Labutti K."/>
            <person name="Mayilraj S."/>
            <person name="Clum A."/>
            <person name="Lucas S."/>
            <person name="Glavina Del Rio T."/>
            <person name="Nolan M."/>
            <person name="Tice H."/>
            <person name="Cheng J.F."/>
            <person name="Pitluck S."/>
            <person name="Liolios K."/>
            <person name="Ivanova N."/>
            <person name="Mavromatis K."/>
            <person name="Mikhailova N."/>
            <person name="Pati A."/>
            <person name="Goodwin L."/>
            <person name="Chen A."/>
            <person name="Palaniappan K."/>
            <person name="Land M."/>
            <person name="Hauser L."/>
            <person name="Chang Y.J."/>
            <person name="Jeffries C.D."/>
            <person name="Rohde M."/>
            <person name="Spring S."/>
            <person name="Goker M."/>
            <person name="Woyke T."/>
            <person name="Bristow J."/>
            <person name="Eisen J.A."/>
            <person name="Markowitz V."/>
            <person name="Hugenholtz P."/>
            <person name="Kyrpides N.C."/>
            <person name="Klenk H.P."/>
            <person name="Lapidus A."/>
        </authorList>
    </citation>
    <scope>NUCLEOTIDE SEQUENCE [LARGE SCALE GENOMIC DNA]</scope>
    <source>
        <strain evidence="1 2">DSM 11002</strain>
    </source>
</reference>